<dbReference type="GO" id="GO:0006206">
    <property type="term" value="P:pyrimidine nucleobase metabolic process"/>
    <property type="evidence" value="ECO:0007669"/>
    <property type="project" value="TreeGrafter"/>
</dbReference>
<dbReference type="Proteomes" id="UP001153069">
    <property type="component" value="Unassembled WGS sequence"/>
</dbReference>
<dbReference type="PANTHER" id="PTHR47438">
    <property type="entry name" value="PHOSPHATE METABOLISM PROTEIN 8-RELATED"/>
    <property type="match status" value="1"/>
</dbReference>
<dbReference type="Pfam" id="PF00293">
    <property type="entry name" value="NUDIX"/>
    <property type="match status" value="1"/>
</dbReference>
<dbReference type="OrthoDB" id="1065058at2759"/>
<name>A0A9N8EB95_9STRA</name>
<dbReference type="SUPFAM" id="SSF55811">
    <property type="entry name" value="Nudix"/>
    <property type="match status" value="1"/>
</dbReference>
<dbReference type="InterPro" id="IPR010237">
    <property type="entry name" value="Pyr-5-nucltdase"/>
</dbReference>
<comment type="caution">
    <text evidence="3">The sequence shown here is derived from an EMBL/GenBank/DDBJ whole genome shotgun (WGS) entry which is preliminary data.</text>
</comment>
<evidence type="ECO:0000256" key="1">
    <source>
        <dbReference type="SAM" id="SignalP"/>
    </source>
</evidence>
<dbReference type="PROSITE" id="PS51462">
    <property type="entry name" value="NUDIX"/>
    <property type="match status" value="1"/>
</dbReference>
<accession>A0A9N8EB95</accession>
<feature type="domain" description="Nudix hydrolase" evidence="2">
    <location>
        <begin position="76"/>
        <end position="222"/>
    </location>
</feature>
<dbReference type="InterPro" id="IPR036412">
    <property type="entry name" value="HAD-like_sf"/>
</dbReference>
<keyword evidence="4" id="KW-1185">Reference proteome</keyword>
<dbReference type="GO" id="GO:0009166">
    <property type="term" value="P:nucleotide catabolic process"/>
    <property type="evidence" value="ECO:0007669"/>
    <property type="project" value="TreeGrafter"/>
</dbReference>
<dbReference type="InterPro" id="IPR023214">
    <property type="entry name" value="HAD_sf"/>
</dbReference>
<reference evidence="3" key="1">
    <citation type="submission" date="2020-06" db="EMBL/GenBank/DDBJ databases">
        <authorList>
            <consortium name="Plant Systems Biology data submission"/>
        </authorList>
    </citation>
    <scope>NUCLEOTIDE SEQUENCE</scope>
    <source>
        <strain evidence="3">D6</strain>
    </source>
</reference>
<dbReference type="Gene3D" id="3.90.79.10">
    <property type="entry name" value="Nucleoside Triphosphate Pyrophosphohydrolase"/>
    <property type="match status" value="1"/>
</dbReference>
<protein>
    <submittedName>
        <fullName evidence="3">Nudix hydrolase YfcD</fullName>
    </submittedName>
</protein>
<keyword evidence="3" id="KW-0378">Hydrolase</keyword>
<proteinExistence type="predicted"/>
<dbReference type="GO" id="GO:0008252">
    <property type="term" value="F:nucleotidase activity"/>
    <property type="evidence" value="ECO:0007669"/>
    <property type="project" value="TreeGrafter"/>
</dbReference>
<dbReference type="EMBL" id="CAICTM010000699">
    <property type="protein sequence ID" value="CAB9515224.1"/>
    <property type="molecule type" value="Genomic_DNA"/>
</dbReference>
<feature type="signal peptide" evidence="1">
    <location>
        <begin position="1"/>
        <end position="18"/>
    </location>
</feature>
<dbReference type="InterPro" id="IPR000086">
    <property type="entry name" value="NUDIX_hydrolase_dom"/>
</dbReference>
<dbReference type="InterPro" id="IPR052791">
    <property type="entry name" value="SSM1_domain"/>
</dbReference>
<dbReference type="SFLD" id="SFLDG01129">
    <property type="entry name" value="C1.5:_HAD__Beta-PGM__Phosphata"/>
    <property type="match status" value="1"/>
</dbReference>
<evidence type="ECO:0000313" key="4">
    <source>
        <dbReference type="Proteomes" id="UP001153069"/>
    </source>
</evidence>
<dbReference type="SUPFAM" id="SSF56784">
    <property type="entry name" value="HAD-like"/>
    <property type="match status" value="1"/>
</dbReference>
<feature type="chain" id="PRO_5040279480" evidence="1">
    <location>
        <begin position="19"/>
        <end position="478"/>
    </location>
</feature>
<organism evidence="3 4">
    <name type="scientific">Seminavis robusta</name>
    <dbReference type="NCBI Taxonomy" id="568900"/>
    <lineage>
        <taxon>Eukaryota</taxon>
        <taxon>Sar</taxon>
        <taxon>Stramenopiles</taxon>
        <taxon>Ochrophyta</taxon>
        <taxon>Bacillariophyta</taxon>
        <taxon>Bacillariophyceae</taxon>
        <taxon>Bacillariophycidae</taxon>
        <taxon>Naviculales</taxon>
        <taxon>Naviculaceae</taxon>
        <taxon>Seminavis</taxon>
    </lineage>
</organism>
<sequence>MSMSTKLTELLLFSVSAAAYVALTKSTRSPTGSNSLIQSLQEGTSLNAKERVCTVNANNEPTSTGHYRNEMRLQKLWHRATYILVLVCDKEDNQKKQKQHVIVQKRSAIKDYCPRKLDPTPGGVVGFGETNWHNATRELEEELGITIGKESDATLTRLFTFPYQDEHVKVFGEFYECIYRGDPHSDLTLQPEEVESIEIVPLEQLRQRIQTAPHEFMPDACHAMQLYFQRTQDATLQRRLLKGYSSGDLDHYRLRPKPKVIFFDCDDCLYFDHWKVAGMLTKKIEEWCITKAKLQPGQAYQLYKQYGTALKGLLEEGYLENTKEAIDRYLQEVHDIGVEQHIARDDKLRDMIIRMDPTIPRYIFTASVREHAQRCLRALGIDDLFDGIIDVKDCQLETKHARQSFECAMAIAGVQEPEACLFVDDSLKNIHTAREMKWRSVLVGKVGRDCGTTITSEHAEQEIDRIHEFPTVWPELFL</sequence>
<dbReference type="AlphaFoldDB" id="A0A9N8EB95"/>
<dbReference type="Gene3D" id="3.40.50.1000">
    <property type="entry name" value="HAD superfamily/HAD-like"/>
    <property type="match status" value="1"/>
</dbReference>
<dbReference type="PANTHER" id="PTHR47438:SF1">
    <property type="entry name" value="PHOSPHATE METABOLISM PROTEIN 8-RELATED"/>
    <property type="match status" value="1"/>
</dbReference>
<dbReference type="CDD" id="cd04697">
    <property type="entry name" value="NUDIX_Hydrolase"/>
    <property type="match status" value="1"/>
</dbReference>
<dbReference type="SFLD" id="SFLDS00003">
    <property type="entry name" value="Haloacid_Dehalogenase"/>
    <property type="match status" value="1"/>
</dbReference>
<dbReference type="NCBIfam" id="TIGR01509">
    <property type="entry name" value="HAD-SF-IA-v3"/>
    <property type="match status" value="1"/>
</dbReference>
<dbReference type="InterPro" id="IPR006439">
    <property type="entry name" value="HAD-SF_hydro_IA"/>
</dbReference>
<keyword evidence="1" id="KW-0732">Signal</keyword>
<dbReference type="Pfam" id="PF00702">
    <property type="entry name" value="Hydrolase"/>
    <property type="match status" value="1"/>
</dbReference>
<dbReference type="SFLD" id="SFLDG01132">
    <property type="entry name" value="C1.5.3:_5'-Nucleotidase_Like"/>
    <property type="match status" value="1"/>
</dbReference>
<dbReference type="InterPro" id="IPR015797">
    <property type="entry name" value="NUDIX_hydrolase-like_dom_sf"/>
</dbReference>
<evidence type="ECO:0000259" key="2">
    <source>
        <dbReference type="PROSITE" id="PS51462"/>
    </source>
</evidence>
<evidence type="ECO:0000313" key="3">
    <source>
        <dbReference type="EMBL" id="CAB9515224.1"/>
    </source>
</evidence>
<gene>
    <name evidence="3" type="ORF">SEMRO_700_G189670.1</name>
</gene>